<keyword evidence="2" id="KW-1133">Transmembrane helix</keyword>
<comment type="caution">
    <text evidence="3">The sequence shown here is derived from an EMBL/GenBank/DDBJ whole genome shotgun (WGS) entry which is preliminary data.</text>
</comment>
<feature type="transmembrane region" description="Helical" evidence="2">
    <location>
        <begin position="134"/>
        <end position="154"/>
    </location>
</feature>
<keyword evidence="2" id="KW-0812">Transmembrane</keyword>
<evidence type="ECO:0000256" key="2">
    <source>
        <dbReference type="SAM" id="Phobius"/>
    </source>
</evidence>
<organism evidence="3 4">
    <name type="scientific">Persephonella atlantica</name>
    <dbReference type="NCBI Taxonomy" id="2699429"/>
    <lineage>
        <taxon>Bacteria</taxon>
        <taxon>Pseudomonadati</taxon>
        <taxon>Aquificota</taxon>
        <taxon>Aquificia</taxon>
        <taxon>Aquificales</taxon>
        <taxon>Hydrogenothermaceae</taxon>
        <taxon>Persephonella</taxon>
    </lineage>
</organism>
<dbReference type="Proteomes" id="UP000772812">
    <property type="component" value="Unassembled WGS sequence"/>
</dbReference>
<keyword evidence="2" id="KW-0472">Membrane</keyword>
<protein>
    <recommendedName>
        <fullName evidence="5">Chemotaxis methyl-accepting receptor HlyB-like 4HB MCP domain-containing protein</fullName>
    </recommendedName>
</protein>
<evidence type="ECO:0000256" key="1">
    <source>
        <dbReference type="SAM" id="Coils"/>
    </source>
</evidence>
<feature type="transmembrane region" description="Helical" evidence="2">
    <location>
        <begin position="14"/>
        <end position="31"/>
    </location>
</feature>
<keyword evidence="1" id="KW-0175">Coiled coil</keyword>
<sequence>MDIKTVIAYQYKKIVLIALLVVVGFGFYKVYSSFFEKVNQIWQMKIGYDYANLIALAEQKLKNAQFQVEWSCSDFSLEDKHTESESCRQAKKELAKAKEEYAKLQAEKDKLFKIENQVKSYYDAVLLAAQQTPLPFTLLVITLVSFIIIVGLIIKEFLPSKR</sequence>
<dbReference type="EMBL" id="JAACYA010000002">
    <property type="protein sequence ID" value="MBK3333384.1"/>
    <property type="molecule type" value="Genomic_DNA"/>
</dbReference>
<feature type="coiled-coil region" evidence="1">
    <location>
        <begin position="80"/>
        <end position="114"/>
    </location>
</feature>
<reference evidence="3 4" key="1">
    <citation type="journal article" date="2021" name="Syst. Appl. Microbiol.">
        <title>Persephonella atlantica sp. nov.: How to adapt to physico-chemical gradients in high temperature hydrothermal habitats.</title>
        <authorList>
            <person name="Francois D.X."/>
            <person name="Godfroy A."/>
            <person name="Mathien C."/>
            <person name="Aube J."/>
            <person name="Cathalot C."/>
            <person name="Lesongeur F."/>
            <person name="L'Haridon S."/>
            <person name="Philippon X."/>
            <person name="Roussel E.G."/>
        </authorList>
    </citation>
    <scope>NUCLEOTIDE SEQUENCE [LARGE SCALE GENOMIC DNA]</scope>
    <source>
        <strain evidence="3 4">MO1340</strain>
    </source>
</reference>
<evidence type="ECO:0000313" key="4">
    <source>
        <dbReference type="Proteomes" id="UP000772812"/>
    </source>
</evidence>
<evidence type="ECO:0008006" key="5">
    <source>
        <dbReference type="Google" id="ProtNLM"/>
    </source>
</evidence>
<proteinExistence type="predicted"/>
<accession>A0ABS1GKA8</accession>
<dbReference type="RefSeq" id="WP_200674999.1">
    <property type="nucleotide sequence ID" value="NZ_JAACYA010000002.1"/>
</dbReference>
<gene>
    <name evidence="3" type="ORF">GWK41_09940</name>
</gene>
<evidence type="ECO:0000313" key="3">
    <source>
        <dbReference type="EMBL" id="MBK3333384.1"/>
    </source>
</evidence>
<name>A0ABS1GKA8_9AQUI</name>
<keyword evidence="4" id="KW-1185">Reference proteome</keyword>